<proteinExistence type="predicted"/>
<sequence length="101" mass="11713">MDNILSFWLTQDNLQQQQRSGLFLKLDFEKAFYGIEQDFIWDSMTKLGIGEKYIQLVKGLTEGAQTSIHINGFFSRRRPAEPPQVFDSHHRQECPGPRVAN</sequence>
<dbReference type="EMBL" id="JBJQOH010000008">
    <property type="protein sequence ID" value="KAL3676600.1"/>
    <property type="molecule type" value="Genomic_DNA"/>
</dbReference>
<organism evidence="2 3">
    <name type="scientific">Riccia sorocarpa</name>
    <dbReference type="NCBI Taxonomy" id="122646"/>
    <lineage>
        <taxon>Eukaryota</taxon>
        <taxon>Viridiplantae</taxon>
        <taxon>Streptophyta</taxon>
        <taxon>Embryophyta</taxon>
        <taxon>Marchantiophyta</taxon>
        <taxon>Marchantiopsida</taxon>
        <taxon>Marchantiidae</taxon>
        <taxon>Marchantiales</taxon>
        <taxon>Ricciaceae</taxon>
        <taxon>Riccia</taxon>
    </lineage>
</organism>
<evidence type="ECO:0000313" key="2">
    <source>
        <dbReference type="EMBL" id="KAL3676600.1"/>
    </source>
</evidence>
<accession>A0ABD3GF01</accession>
<feature type="region of interest" description="Disordered" evidence="1">
    <location>
        <begin position="79"/>
        <end position="101"/>
    </location>
</feature>
<evidence type="ECO:0000256" key="1">
    <source>
        <dbReference type="SAM" id="MobiDB-lite"/>
    </source>
</evidence>
<protein>
    <recommendedName>
        <fullName evidence="4">Reverse transcriptase domain-containing protein</fullName>
    </recommendedName>
</protein>
<evidence type="ECO:0000313" key="3">
    <source>
        <dbReference type="Proteomes" id="UP001633002"/>
    </source>
</evidence>
<gene>
    <name evidence="2" type="ORF">R1sor_026548</name>
</gene>
<evidence type="ECO:0008006" key="4">
    <source>
        <dbReference type="Google" id="ProtNLM"/>
    </source>
</evidence>
<dbReference type="Proteomes" id="UP001633002">
    <property type="component" value="Unassembled WGS sequence"/>
</dbReference>
<comment type="caution">
    <text evidence="2">The sequence shown here is derived from an EMBL/GenBank/DDBJ whole genome shotgun (WGS) entry which is preliminary data.</text>
</comment>
<name>A0ABD3GF01_9MARC</name>
<dbReference type="AlphaFoldDB" id="A0ABD3GF01"/>
<reference evidence="2 3" key="1">
    <citation type="submission" date="2024-09" db="EMBL/GenBank/DDBJ databases">
        <title>Chromosome-scale assembly of Riccia sorocarpa.</title>
        <authorList>
            <person name="Paukszto L."/>
        </authorList>
    </citation>
    <scope>NUCLEOTIDE SEQUENCE [LARGE SCALE GENOMIC DNA]</scope>
    <source>
        <strain evidence="2">LP-2024</strain>
        <tissue evidence="2">Aerial parts of the thallus</tissue>
    </source>
</reference>
<keyword evidence="3" id="KW-1185">Reference proteome</keyword>